<dbReference type="Gene3D" id="2.160.10.10">
    <property type="entry name" value="Hexapeptide repeat proteins"/>
    <property type="match status" value="1"/>
</dbReference>
<dbReference type="PROSITE" id="PS00101">
    <property type="entry name" value="HEXAPEP_TRANSFERASES"/>
    <property type="match status" value="1"/>
</dbReference>
<dbReference type="EMBL" id="MT144155">
    <property type="protein sequence ID" value="QJA49783.1"/>
    <property type="molecule type" value="Genomic_DNA"/>
</dbReference>
<evidence type="ECO:0000256" key="1">
    <source>
        <dbReference type="ARBA" id="ARBA00022679"/>
    </source>
</evidence>
<sequence>MNCIECGKLNEKGYRQICEARCDVYIDPTAVIDKNVTIGRGTKIWHWTHIMGGASIGKYCTIGQGVFIGAKVAIGDQCKVQNGANIFEGVVIENKVFIGPSVTFTNVKRPYAIVSMKHKFELTFVRVGSVIGANSTIICGVEIGKNSMVGAGSVVTHDVKPSTLVVGNPARILSPMSE</sequence>
<evidence type="ECO:0000313" key="3">
    <source>
        <dbReference type="EMBL" id="QJA55671.1"/>
    </source>
</evidence>
<keyword evidence="1 2" id="KW-0808">Transferase</keyword>
<organism evidence="2">
    <name type="scientific">viral metagenome</name>
    <dbReference type="NCBI Taxonomy" id="1070528"/>
    <lineage>
        <taxon>unclassified sequences</taxon>
        <taxon>metagenomes</taxon>
        <taxon>organismal metagenomes</taxon>
    </lineage>
</organism>
<name>A0A6H1ZPC6_9ZZZZ</name>
<accession>A0A6H1ZPC6</accession>
<dbReference type="EMBL" id="MT142419">
    <property type="protein sequence ID" value="QJA80370.1"/>
    <property type="molecule type" value="Genomic_DNA"/>
</dbReference>
<dbReference type="PANTHER" id="PTHR43300">
    <property type="entry name" value="ACETYLTRANSFERASE"/>
    <property type="match status" value="1"/>
</dbReference>
<dbReference type="InterPro" id="IPR001451">
    <property type="entry name" value="Hexapep"/>
</dbReference>
<dbReference type="CDD" id="cd03358">
    <property type="entry name" value="LbH_WxcM_N_like"/>
    <property type="match status" value="1"/>
</dbReference>
<dbReference type="InterPro" id="IPR050179">
    <property type="entry name" value="Trans_hexapeptide_repeat"/>
</dbReference>
<evidence type="ECO:0000313" key="2">
    <source>
        <dbReference type="EMBL" id="QJA49783.1"/>
    </source>
</evidence>
<dbReference type="Pfam" id="PF14602">
    <property type="entry name" value="Hexapep_2"/>
    <property type="match status" value="1"/>
</dbReference>
<dbReference type="GO" id="GO:0016740">
    <property type="term" value="F:transferase activity"/>
    <property type="evidence" value="ECO:0007669"/>
    <property type="project" value="UniProtKB-KW"/>
</dbReference>
<proteinExistence type="predicted"/>
<evidence type="ECO:0000313" key="4">
    <source>
        <dbReference type="EMBL" id="QJA80370.1"/>
    </source>
</evidence>
<dbReference type="InterPro" id="IPR018357">
    <property type="entry name" value="Hexapep_transf_CS"/>
</dbReference>
<dbReference type="EMBL" id="MT141172">
    <property type="protein sequence ID" value="QJA55671.1"/>
    <property type="molecule type" value="Genomic_DNA"/>
</dbReference>
<gene>
    <name evidence="4" type="ORF">MM415A00737_0008</name>
    <name evidence="3" type="ORF">MM415B02012_0005</name>
    <name evidence="2" type="ORF">TM448A01472_0003</name>
</gene>
<dbReference type="Pfam" id="PF00132">
    <property type="entry name" value="Hexapep"/>
    <property type="match status" value="1"/>
</dbReference>
<dbReference type="InterPro" id="IPR011004">
    <property type="entry name" value="Trimer_LpxA-like_sf"/>
</dbReference>
<reference evidence="2" key="1">
    <citation type="submission" date="2020-03" db="EMBL/GenBank/DDBJ databases">
        <title>The deep terrestrial virosphere.</title>
        <authorList>
            <person name="Holmfeldt K."/>
            <person name="Nilsson E."/>
            <person name="Simone D."/>
            <person name="Lopez-Fernandez M."/>
            <person name="Wu X."/>
            <person name="de Brujin I."/>
            <person name="Lundin D."/>
            <person name="Andersson A."/>
            <person name="Bertilsson S."/>
            <person name="Dopson M."/>
        </authorList>
    </citation>
    <scope>NUCLEOTIDE SEQUENCE</scope>
    <source>
        <strain evidence="4">MM415A00737</strain>
        <strain evidence="3">MM415B02012</strain>
        <strain evidence="2">TM448A01472</strain>
    </source>
</reference>
<dbReference type="SUPFAM" id="SSF51161">
    <property type="entry name" value="Trimeric LpxA-like enzymes"/>
    <property type="match status" value="1"/>
</dbReference>
<dbReference type="AlphaFoldDB" id="A0A6H1ZPC6"/>
<protein>
    <submittedName>
        <fullName evidence="2">Putative hexapeptide repeat-containing transferase</fullName>
    </submittedName>
</protein>